<evidence type="ECO:0000256" key="1">
    <source>
        <dbReference type="SAM" id="Phobius"/>
    </source>
</evidence>
<gene>
    <name evidence="2" type="ORF">EI167_18350</name>
</gene>
<feature type="transmembrane region" description="Helical" evidence="1">
    <location>
        <begin position="12"/>
        <end position="30"/>
    </location>
</feature>
<reference evidence="2 3" key="1">
    <citation type="submission" date="2020-07" db="EMBL/GenBank/DDBJ databases">
        <title>Halophilic bacteria isolated from french cheeses.</title>
        <authorList>
            <person name="Kothe C.I."/>
            <person name="Farah-Kraiem B."/>
            <person name="Renault P."/>
            <person name="Dridi B."/>
        </authorList>
    </citation>
    <scope>NUCLEOTIDE SEQUENCE [LARGE SCALE GENOMIC DNA]</scope>
    <source>
        <strain evidence="2 3">FME14</strain>
    </source>
</reference>
<feature type="transmembrane region" description="Helical" evidence="1">
    <location>
        <begin position="368"/>
        <end position="389"/>
    </location>
</feature>
<protein>
    <recommendedName>
        <fullName evidence="4">O-antigen ligase domain-containing protein</fullName>
    </recommendedName>
</protein>
<feature type="transmembrane region" description="Helical" evidence="1">
    <location>
        <begin position="202"/>
        <end position="232"/>
    </location>
</feature>
<dbReference type="RefSeq" id="WP_192542788.1">
    <property type="nucleotide sequence ID" value="NZ_JBQDLW010000087.1"/>
</dbReference>
<keyword evidence="1" id="KW-0472">Membrane</keyword>
<keyword evidence="3" id="KW-1185">Reference proteome</keyword>
<keyword evidence="1" id="KW-1133">Transmembrane helix</keyword>
<evidence type="ECO:0008006" key="4">
    <source>
        <dbReference type="Google" id="ProtNLM"/>
    </source>
</evidence>
<evidence type="ECO:0000313" key="2">
    <source>
        <dbReference type="EMBL" id="MBE0459363.1"/>
    </source>
</evidence>
<dbReference type="EMBL" id="RRZA01000075">
    <property type="protein sequence ID" value="MBE0459363.1"/>
    <property type="molecule type" value="Genomic_DNA"/>
</dbReference>
<dbReference type="Proteomes" id="UP000707245">
    <property type="component" value="Unassembled WGS sequence"/>
</dbReference>
<feature type="transmembrane region" description="Helical" evidence="1">
    <location>
        <begin position="61"/>
        <end position="84"/>
    </location>
</feature>
<feature type="transmembrane region" description="Helical" evidence="1">
    <location>
        <begin position="337"/>
        <end position="356"/>
    </location>
</feature>
<comment type="caution">
    <text evidence="2">The sequence shown here is derived from an EMBL/GenBank/DDBJ whole genome shotgun (WGS) entry which is preliminary data.</text>
</comment>
<feature type="transmembrane region" description="Helical" evidence="1">
    <location>
        <begin position="96"/>
        <end position="114"/>
    </location>
</feature>
<feature type="transmembrane region" description="Helical" evidence="1">
    <location>
        <begin position="168"/>
        <end position="190"/>
    </location>
</feature>
<organism evidence="2 3">
    <name type="scientific">Pseudoalteromonas prydzensis</name>
    <dbReference type="NCBI Taxonomy" id="182141"/>
    <lineage>
        <taxon>Bacteria</taxon>
        <taxon>Pseudomonadati</taxon>
        <taxon>Pseudomonadota</taxon>
        <taxon>Gammaproteobacteria</taxon>
        <taxon>Alteromonadales</taxon>
        <taxon>Pseudoalteromonadaceae</taxon>
        <taxon>Pseudoalteromonas</taxon>
    </lineage>
</organism>
<feature type="transmembrane region" description="Helical" evidence="1">
    <location>
        <begin position="126"/>
        <end position="148"/>
    </location>
</feature>
<proteinExistence type="predicted"/>
<feature type="transmembrane region" description="Helical" evidence="1">
    <location>
        <begin position="36"/>
        <end position="54"/>
    </location>
</feature>
<feature type="transmembrane region" description="Helical" evidence="1">
    <location>
        <begin position="244"/>
        <end position="265"/>
    </location>
</feature>
<evidence type="ECO:0000313" key="3">
    <source>
        <dbReference type="Proteomes" id="UP000707245"/>
    </source>
</evidence>
<keyword evidence="1" id="KW-0812">Transmembrane</keyword>
<name>A0ABR9FRA5_9GAMM</name>
<sequence length="421" mass="48447">MTDKNESYPLERVLSSLLLFILLFPQLPVVFQRSELHINIVAISLSILTLLLYRTKLEKKLYIIPFIYFFSLQCFLFLSGWFGTEDFLSFGEVPSYFRPTMLLIVTLGFLSMMKDVDSLYHNLVRLAKILTVAIFIYSVLEVFLFNYFSKVMFILYRLEDKSNIDGVAVSFFTLPYYGAYIMCTLFPLLLSNYEKNKGRSFFYILMLVISVVLTQSKMGVFLLIGIVFLYWFISVSFKKKVVVLLFFCLFALAMVLSLQEFVAYLNATVGGNFARTLHLMLSNTDQAHNLLERLDDIIETYQAISQHNFFVGIGLGKGETIEVWIAMIMYRYGLTGLFFFIMFFLIIGVKAMLMAMKKDSYSYEKQSLLKFVSIWALTIYISQLSGLMLEMSKGGVLSCLMFAVASKCIMDSKPKINEIAK</sequence>
<accession>A0ABR9FRA5</accession>